<name>A0A895YB79_9ACTN</name>
<proteinExistence type="predicted"/>
<evidence type="ECO:0000313" key="1">
    <source>
        <dbReference type="EMBL" id="QSB12723.1"/>
    </source>
</evidence>
<dbReference type="RefSeq" id="WP_239674763.1">
    <property type="nucleotide sequence ID" value="NZ_CP070499.1"/>
</dbReference>
<keyword evidence="2" id="KW-1185">Reference proteome</keyword>
<dbReference type="EMBL" id="CP070499">
    <property type="protein sequence ID" value="QSB12723.1"/>
    <property type="molecule type" value="Genomic_DNA"/>
</dbReference>
<reference evidence="1" key="1">
    <citation type="submission" date="2021-02" db="EMBL/GenBank/DDBJ databases">
        <title>Natrosporangium hydrolyticum gen. nov., sp. nov, a haloalkaliphilic actinobacterium from a soda solonchak soil.</title>
        <authorList>
            <person name="Sorokin D.Y."/>
            <person name="Khijniak T.V."/>
            <person name="Zakharycheva A.P."/>
            <person name="Boueva O.V."/>
            <person name="Ariskina E.V."/>
            <person name="Hahnke R.L."/>
            <person name="Bunk B."/>
            <person name="Sproer C."/>
            <person name="Schumann P."/>
            <person name="Evtushenko L.I."/>
            <person name="Kublanov I.V."/>
        </authorList>
    </citation>
    <scope>NUCLEOTIDE SEQUENCE</scope>
    <source>
        <strain evidence="1">DSM 106523</strain>
    </source>
</reference>
<dbReference type="AlphaFoldDB" id="A0A895YB79"/>
<protein>
    <submittedName>
        <fullName evidence="1">Uncharacterized protein</fullName>
    </submittedName>
</protein>
<evidence type="ECO:0000313" key="2">
    <source>
        <dbReference type="Proteomes" id="UP000662857"/>
    </source>
</evidence>
<organism evidence="1 2">
    <name type="scientific">Natronosporangium hydrolyticum</name>
    <dbReference type="NCBI Taxonomy" id="2811111"/>
    <lineage>
        <taxon>Bacteria</taxon>
        <taxon>Bacillati</taxon>
        <taxon>Actinomycetota</taxon>
        <taxon>Actinomycetes</taxon>
        <taxon>Micromonosporales</taxon>
        <taxon>Micromonosporaceae</taxon>
        <taxon>Natronosporangium</taxon>
    </lineage>
</organism>
<accession>A0A895YB79</accession>
<dbReference type="Proteomes" id="UP000662857">
    <property type="component" value="Chromosome"/>
</dbReference>
<gene>
    <name evidence="1" type="ORF">JQS43_13560</name>
</gene>
<sequence length="216" mass="22923">MSDDPAALDEALEQVIRAAREHLAAIRAADGALDDERVWHSYVALNNMSYAYDQLLLDEYGEVTPWDTEAIETGGVVQPLTHPGRPLGDGRADDPYPVVVSVRQRRDYRVPSVAALLATARQAAARMAMGDGATPPETVGEAVLELIRDADTSLAGLDGPELETAGGVVGVFELPTPVSASDGAGQLAELFRVEADARLVARLDERPETPAGGQPE</sequence>
<dbReference type="KEGG" id="nhy:JQS43_13560"/>